<dbReference type="SUPFAM" id="SSF53067">
    <property type="entry name" value="Actin-like ATPase domain"/>
    <property type="match status" value="2"/>
</dbReference>
<evidence type="ECO:0000313" key="2">
    <source>
        <dbReference type="EMBL" id="QUN34413.1"/>
    </source>
</evidence>
<keyword evidence="3" id="KW-1185">Reference proteome</keyword>
<reference evidence="2" key="1">
    <citation type="submission" date="2021-04" db="EMBL/GenBank/DDBJ databases">
        <title>Complete genome sequence of the type strain Clostridium beijerinckii NRRL B-598.</title>
        <authorList>
            <person name="Sedlar K."/>
            <person name="Branska B."/>
            <person name="Bezdicek M."/>
            <person name="Nykrynova M."/>
            <person name="Lengerova M."/>
            <person name="Skutkova H."/>
            <person name="Patakova P."/>
        </authorList>
    </citation>
    <scope>NUCLEOTIDE SEQUENCE</scope>
    <source>
        <strain evidence="2">DSM 791</strain>
    </source>
</reference>
<dbReference type="Proteomes" id="UP000679373">
    <property type="component" value="Chromosome"/>
</dbReference>
<dbReference type="EMBL" id="CP073653">
    <property type="protein sequence ID" value="QUN34413.1"/>
    <property type="molecule type" value="Genomic_DNA"/>
</dbReference>
<proteinExistence type="predicted"/>
<dbReference type="AlphaFoldDB" id="A0AB74VD58"/>
<protein>
    <submittedName>
        <fullName evidence="2">ParM/StbA family protein</fullName>
    </submittedName>
</protein>
<dbReference type="InterPro" id="IPR040607">
    <property type="entry name" value="ALP_N"/>
</dbReference>
<accession>A0AB74VD58</accession>
<evidence type="ECO:0000313" key="3">
    <source>
        <dbReference type="Proteomes" id="UP000679373"/>
    </source>
</evidence>
<name>A0AB74VD58_CLOBE</name>
<dbReference type="InterPro" id="IPR043129">
    <property type="entry name" value="ATPase_NBD"/>
</dbReference>
<feature type="domain" description="Actin-like protein N-terminal" evidence="1">
    <location>
        <begin position="4"/>
        <end position="108"/>
    </location>
</feature>
<dbReference type="RefSeq" id="WP_077870016.1">
    <property type="nucleotide sequence ID" value="NZ_BKAK01000058.1"/>
</dbReference>
<evidence type="ECO:0000259" key="1">
    <source>
        <dbReference type="Pfam" id="PF17989"/>
    </source>
</evidence>
<dbReference type="GeneID" id="66347095"/>
<dbReference type="Gene3D" id="3.30.420.40">
    <property type="match status" value="2"/>
</dbReference>
<organism evidence="2 3">
    <name type="scientific">Clostridium beijerinckii</name>
    <name type="common">Clostridium MP</name>
    <dbReference type="NCBI Taxonomy" id="1520"/>
    <lineage>
        <taxon>Bacteria</taxon>
        <taxon>Bacillati</taxon>
        <taxon>Bacillota</taxon>
        <taxon>Clostridia</taxon>
        <taxon>Eubacteriales</taxon>
        <taxon>Clostridiaceae</taxon>
        <taxon>Clostridium</taxon>
    </lineage>
</organism>
<sequence length="271" mass="30536">MILGVDIGNYYTKSSKGINFLSKVSNRCGLVENEAIILDGKTMYLGEGEFDSEYRKAYKENLLYLLQGAIQKSTIDKHNKVVTGLPLSQYKQDKDYLSNRIIQSGIVDDVEVVPEGVIVLPIDFEGIAIDIGGRTTDIALIIKEDNVRKIKQPFSLPKGMLNLENEFINCINNKYGLDLLQRDANRILTNGLFIYGEKKEFSIDMYKDFVGSIIKIIQVDYSLKTNNLMLIGGGAEILFNPFKKRIPQAQLIENSFFANALAYEQVGRGIW</sequence>
<gene>
    <name evidence="2" type="ORF">KEC93_21190</name>
</gene>
<dbReference type="Pfam" id="PF17989">
    <property type="entry name" value="ALP_N"/>
    <property type="match status" value="1"/>
</dbReference>